<protein>
    <submittedName>
        <fullName evidence="1">Uncharacterized protein</fullName>
    </submittedName>
</protein>
<evidence type="ECO:0000313" key="2">
    <source>
        <dbReference type="Proteomes" id="UP000814176"/>
    </source>
</evidence>
<organism evidence="1 2">
    <name type="scientific">Rhodofomes roseus</name>
    <dbReference type="NCBI Taxonomy" id="34475"/>
    <lineage>
        <taxon>Eukaryota</taxon>
        <taxon>Fungi</taxon>
        <taxon>Dikarya</taxon>
        <taxon>Basidiomycota</taxon>
        <taxon>Agaricomycotina</taxon>
        <taxon>Agaricomycetes</taxon>
        <taxon>Polyporales</taxon>
        <taxon>Rhodofomes</taxon>
    </lineage>
</organism>
<dbReference type="EMBL" id="JADCUA010000002">
    <property type="protein sequence ID" value="KAH9842552.1"/>
    <property type="molecule type" value="Genomic_DNA"/>
</dbReference>
<dbReference type="RefSeq" id="XP_047783599.1">
    <property type="nucleotide sequence ID" value="XM_047917024.1"/>
</dbReference>
<dbReference type="Proteomes" id="UP000814176">
    <property type="component" value="Unassembled WGS sequence"/>
</dbReference>
<proteinExistence type="predicted"/>
<dbReference type="GeneID" id="71997756"/>
<gene>
    <name evidence="1" type="ORF">C8Q71DRAFT_208155</name>
</gene>
<reference evidence="1 2" key="1">
    <citation type="journal article" date="2021" name="Environ. Microbiol.">
        <title>Gene family expansions and transcriptome signatures uncover fungal adaptations to wood decay.</title>
        <authorList>
            <person name="Hage H."/>
            <person name="Miyauchi S."/>
            <person name="Viragh M."/>
            <person name="Drula E."/>
            <person name="Min B."/>
            <person name="Chaduli D."/>
            <person name="Navarro D."/>
            <person name="Favel A."/>
            <person name="Norest M."/>
            <person name="Lesage-Meessen L."/>
            <person name="Balint B."/>
            <person name="Merenyi Z."/>
            <person name="de Eugenio L."/>
            <person name="Morin E."/>
            <person name="Martinez A.T."/>
            <person name="Baldrian P."/>
            <person name="Stursova M."/>
            <person name="Martinez M.J."/>
            <person name="Novotny C."/>
            <person name="Magnuson J.K."/>
            <person name="Spatafora J.W."/>
            <person name="Maurice S."/>
            <person name="Pangilinan J."/>
            <person name="Andreopoulos W."/>
            <person name="LaButti K."/>
            <person name="Hundley H."/>
            <person name="Na H."/>
            <person name="Kuo A."/>
            <person name="Barry K."/>
            <person name="Lipzen A."/>
            <person name="Henrissat B."/>
            <person name="Riley R."/>
            <person name="Ahrendt S."/>
            <person name="Nagy L.G."/>
            <person name="Grigoriev I.V."/>
            <person name="Martin F."/>
            <person name="Rosso M.N."/>
        </authorList>
    </citation>
    <scope>NUCLEOTIDE SEQUENCE [LARGE SCALE GENOMIC DNA]</scope>
    <source>
        <strain evidence="1 2">CIRM-BRFM 1785</strain>
    </source>
</reference>
<comment type="caution">
    <text evidence="1">The sequence shown here is derived from an EMBL/GenBank/DDBJ whole genome shotgun (WGS) entry which is preliminary data.</text>
</comment>
<name>A0ABQ8KTZ2_9APHY</name>
<accession>A0ABQ8KTZ2</accession>
<evidence type="ECO:0000313" key="1">
    <source>
        <dbReference type="EMBL" id="KAH9842552.1"/>
    </source>
</evidence>
<sequence>MSQLPTCVLALRPARQSAKRKKYIGVVPQAISRSVLRIAVELALSVGIFLLCVLLTRRVLGISSLSTTTYGDRASAIARPPSEARPSGRWELFQRSLDDAGALSDSILAMDITDWDILLDMYDEPEVHIEHELRKRDYASDVALQQPLHFSLDSVQEDAHGRDVVTTPQNLVASFRQTKTKHR</sequence>
<keyword evidence="2" id="KW-1185">Reference proteome</keyword>